<proteinExistence type="predicted"/>
<dbReference type="Pfam" id="PF13432">
    <property type="entry name" value="TPR_16"/>
    <property type="match status" value="2"/>
</dbReference>
<dbReference type="Proteomes" id="UP001055247">
    <property type="component" value="Unassembled WGS sequence"/>
</dbReference>
<name>A0AAV4ZVI9_9HYPH</name>
<dbReference type="PANTHER" id="PTHR44227">
    <property type="match status" value="1"/>
</dbReference>
<feature type="region of interest" description="Disordered" evidence="4">
    <location>
        <begin position="1"/>
        <end position="20"/>
    </location>
</feature>
<dbReference type="GO" id="GO:0008233">
    <property type="term" value="F:peptidase activity"/>
    <property type="evidence" value="ECO:0007669"/>
    <property type="project" value="UniProtKB-KW"/>
</dbReference>
<dbReference type="Gene3D" id="3.40.50.150">
    <property type="entry name" value="Vaccinia Virus protein VP39"/>
    <property type="match status" value="1"/>
</dbReference>
<dbReference type="EMBL" id="BPQO01000035">
    <property type="protein sequence ID" value="GJD92035.1"/>
    <property type="molecule type" value="Genomic_DNA"/>
</dbReference>
<dbReference type="Pfam" id="PF13181">
    <property type="entry name" value="TPR_8"/>
    <property type="match status" value="1"/>
</dbReference>
<organism evidence="6 7">
    <name type="scientific">Methylobacterium hispanicum</name>
    <dbReference type="NCBI Taxonomy" id="270350"/>
    <lineage>
        <taxon>Bacteria</taxon>
        <taxon>Pseudomonadati</taxon>
        <taxon>Pseudomonadota</taxon>
        <taxon>Alphaproteobacteria</taxon>
        <taxon>Hyphomicrobiales</taxon>
        <taxon>Methylobacteriaceae</taxon>
        <taxon>Methylobacterium</taxon>
    </lineage>
</organism>
<evidence type="ECO:0000313" key="6">
    <source>
        <dbReference type="EMBL" id="GJD92035.1"/>
    </source>
</evidence>
<evidence type="ECO:0000256" key="3">
    <source>
        <dbReference type="PROSITE-ProRule" id="PRU00339"/>
    </source>
</evidence>
<comment type="caution">
    <text evidence="6">The sequence shown here is derived from an EMBL/GenBank/DDBJ whole genome shotgun (WGS) entry which is preliminary data.</text>
</comment>
<keyword evidence="7" id="KW-1185">Reference proteome</keyword>
<dbReference type="AlphaFoldDB" id="A0AAV4ZVI9"/>
<dbReference type="GO" id="GO:0035269">
    <property type="term" value="P:protein O-linked glycosylation via mannose"/>
    <property type="evidence" value="ECO:0007669"/>
    <property type="project" value="TreeGrafter"/>
</dbReference>
<gene>
    <name evidence="6" type="primary">bepA_4</name>
    <name evidence="6" type="ORF">BHAOGJBA_5588</name>
</gene>
<dbReference type="Gene3D" id="1.25.40.10">
    <property type="entry name" value="Tetratricopeptide repeat domain"/>
    <property type="match status" value="1"/>
</dbReference>
<dbReference type="SMART" id="SM00028">
    <property type="entry name" value="TPR"/>
    <property type="match status" value="6"/>
</dbReference>
<evidence type="ECO:0000259" key="5">
    <source>
        <dbReference type="Pfam" id="PF08242"/>
    </source>
</evidence>
<keyword evidence="6" id="KW-0645">Protease</keyword>
<evidence type="ECO:0000256" key="4">
    <source>
        <dbReference type="SAM" id="MobiDB-lite"/>
    </source>
</evidence>
<accession>A0AAV4ZVI9</accession>
<sequence>MRQRRNRAGDGTSSGAVPSAALPALRRAAEALNAGRLDEAEHQARSVLAARPHEPTALDVLGCVALNRGRPEEALAHFERVRATRSKDPLLQFNLGEAHRQTGAPGSALRHFRKAAELRPDFAEAHGQAGEMLRALGRFTEAAKAYQSALMLKPELAHCLAGFALLLVREGEFGQAVPFFEAALRATPVTMAPARAPLWANLGSARLRAGETLAGLSALAEAVACAPDQPGFPRLLARELLHLGAVPAGPRFRAVLIALFGRADVDPRLLATAAVAALRQDAAVDGLLARLAADPPRARETVAEADAVVRALLDDALFRALLAAAPIPDLGLELLLTEVRRSLLLAAREGAPPAPDLTLACALARQCFLNEYLYCTDEQEEVALAALCAGFGRAEADAGAADWRRVAIAACYLPLHRTAAARLDLAKAPPALRALVREQVEEPAQERALADSLVPLRPVRDAVSLLVQAQYEENPYPRWSRALLGTPRPLRERVHLALPHLGADEMPAVERPRVLVAGCGTGIQTMRLVQSVADASVLAVDLSRSSLAYGMRKLAEYGIGSVRHLQADILDLANLGERFDLIESFGVLHHMREPLQGLRVLSGLLAPGGLLFLGLYSEIARASVVAGRALVAERALAPTPAGVRAGRRAVMAGAVAQPDLGMLLSPASDFWTLSECRDLIFHVEEHRFTLPGIGAMLEACGLEFLGLEPERPSDRTRFAAEHPDPAAARSPAAWHGFETRHPDTFGGTYRIWARQARQGRTGSR</sequence>
<dbReference type="CDD" id="cd02440">
    <property type="entry name" value="AdoMet_MTases"/>
    <property type="match status" value="1"/>
</dbReference>
<dbReference type="SUPFAM" id="SSF53335">
    <property type="entry name" value="S-adenosyl-L-methionine-dependent methyltransferases"/>
    <property type="match status" value="1"/>
</dbReference>
<dbReference type="GO" id="GO:0030968">
    <property type="term" value="P:endoplasmic reticulum unfolded protein response"/>
    <property type="evidence" value="ECO:0007669"/>
    <property type="project" value="TreeGrafter"/>
</dbReference>
<dbReference type="InterPro" id="IPR011990">
    <property type="entry name" value="TPR-like_helical_dom_sf"/>
</dbReference>
<keyword evidence="2 3" id="KW-0802">TPR repeat</keyword>
<protein>
    <submittedName>
        <fullName evidence="6">Beta-barrel assembly-enhancing protease</fullName>
    </submittedName>
</protein>
<feature type="repeat" description="TPR" evidence="3">
    <location>
        <begin position="89"/>
        <end position="122"/>
    </location>
</feature>
<dbReference type="InterPro" id="IPR019734">
    <property type="entry name" value="TPR_rpt"/>
</dbReference>
<keyword evidence="1" id="KW-0677">Repeat</keyword>
<dbReference type="GO" id="GO:0000030">
    <property type="term" value="F:mannosyltransferase activity"/>
    <property type="evidence" value="ECO:0007669"/>
    <property type="project" value="TreeGrafter"/>
</dbReference>
<feature type="domain" description="Methyltransferase type 12" evidence="5">
    <location>
        <begin position="516"/>
        <end position="611"/>
    </location>
</feature>
<evidence type="ECO:0000313" key="7">
    <source>
        <dbReference type="Proteomes" id="UP001055247"/>
    </source>
</evidence>
<dbReference type="PANTHER" id="PTHR44227:SF3">
    <property type="entry name" value="PROTEIN O-MANNOSYL-TRANSFERASE TMTC4"/>
    <property type="match status" value="1"/>
</dbReference>
<keyword evidence="6" id="KW-0378">Hydrolase</keyword>
<dbReference type="PROSITE" id="PS50005">
    <property type="entry name" value="TPR"/>
    <property type="match status" value="2"/>
</dbReference>
<evidence type="ECO:0000256" key="1">
    <source>
        <dbReference type="ARBA" id="ARBA00022737"/>
    </source>
</evidence>
<dbReference type="InterPro" id="IPR029063">
    <property type="entry name" value="SAM-dependent_MTases_sf"/>
</dbReference>
<dbReference type="GO" id="GO:0006508">
    <property type="term" value="P:proteolysis"/>
    <property type="evidence" value="ECO:0007669"/>
    <property type="project" value="UniProtKB-KW"/>
</dbReference>
<evidence type="ECO:0000256" key="2">
    <source>
        <dbReference type="ARBA" id="ARBA00022803"/>
    </source>
</evidence>
<feature type="repeat" description="TPR" evidence="3">
    <location>
        <begin position="123"/>
        <end position="156"/>
    </location>
</feature>
<dbReference type="InterPro" id="IPR052346">
    <property type="entry name" value="O-mannosyl-transferase_TMTC"/>
</dbReference>
<reference evidence="6" key="2">
    <citation type="submission" date="2021-08" db="EMBL/GenBank/DDBJ databases">
        <authorList>
            <person name="Tani A."/>
            <person name="Ola A."/>
            <person name="Ogura Y."/>
            <person name="Katsura K."/>
            <person name="Hayashi T."/>
        </authorList>
    </citation>
    <scope>NUCLEOTIDE SEQUENCE</scope>
    <source>
        <strain evidence="6">DSM 16372</strain>
    </source>
</reference>
<dbReference type="InterPro" id="IPR013217">
    <property type="entry name" value="Methyltransf_12"/>
</dbReference>
<reference evidence="6" key="1">
    <citation type="journal article" date="2016" name="Front. Microbiol.">
        <title>Genome Sequence of the Piezophilic, Mesophilic Sulfate-Reducing Bacterium Desulfovibrio indicus J2T.</title>
        <authorList>
            <person name="Cao J."/>
            <person name="Maignien L."/>
            <person name="Shao Z."/>
            <person name="Alain K."/>
            <person name="Jebbar M."/>
        </authorList>
    </citation>
    <scope>NUCLEOTIDE SEQUENCE</scope>
    <source>
        <strain evidence="6">DSM 16372</strain>
    </source>
</reference>
<dbReference type="SUPFAM" id="SSF48452">
    <property type="entry name" value="TPR-like"/>
    <property type="match status" value="1"/>
</dbReference>
<dbReference type="Pfam" id="PF08242">
    <property type="entry name" value="Methyltransf_12"/>
    <property type="match status" value="1"/>
</dbReference>
<dbReference type="RefSeq" id="WP_012752987.1">
    <property type="nucleotide sequence ID" value="NZ_BPQO01000035.1"/>
</dbReference>